<feature type="transmembrane region" description="Helical" evidence="8">
    <location>
        <begin position="273"/>
        <end position="293"/>
    </location>
</feature>
<keyword evidence="15" id="KW-1185">Reference proteome</keyword>
<dbReference type="Pfam" id="PF21082">
    <property type="entry name" value="MS_channel_3rd"/>
    <property type="match status" value="1"/>
</dbReference>
<feature type="domain" description="Mechanosensitive ion channel MscS C-terminal" evidence="11">
    <location>
        <begin position="658"/>
        <end position="745"/>
    </location>
</feature>
<evidence type="ECO:0000256" key="9">
    <source>
        <dbReference type="SAM" id="SignalP"/>
    </source>
</evidence>
<gene>
    <name evidence="14" type="ORF">HND93_10410</name>
</gene>
<evidence type="ECO:0000313" key="14">
    <source>
        <dbReference type="EMBL" id="NYZ20127.1"/>
    </source>
</evidence>
<evidence type="ECO:0000259" key="13">
    <source>
        <dbReference type="Pfam" id="PF25392"/>
    </source>
</evidence>
<dbReference type="InterPro" id="IPR011066">
    <property type="entry name" value="MscS_channel_C_sf"/>
</dbReference>
<organism evidence="14 15">
    <name type="scientific">Azospirillum oleiclasticum</name>
    <dbReference type="NCBI Taxonomy" id="2735135"/>
    <lineage>
        <taxon>Bacteria</taxon>
        <taxon>Pseudomonadati</taxon>
        <taxon>Pseudomonadota</taxon>
        <taxon>Alphaproteobacteria</taxon>
        <taxon>Rhodospirillales</taxon>
        <taxon>Azospirillaceae</taxon>
        <taxon>Azospirillum</taxon>
    </lineage>
</organism>
<keyword evidence="4 8" id="KW-0812">Transmembrane</keyword>
<dbReference type="SUPFAM" id="SSF50182">
    <property type="entry name" value="Sm-like ribonucleoproteins"/>
    <property type="match status" value="1"/>
</dbReference>
<reference evidence="14 15" key="1">
    <citation type="submission" date="2020-05" db="EMBL/GenBank/DDBJ databases">
        <title>Azospirillum oleiclasticum sp. nov, a nitrogen-fixing and heavy crude oil-emulsifying bacterium isolated from the crude oil of Yumen Oilfield.</title>
        <authorList>
            <person name="Wu D."/>
            <person name="Cai M."/>
            <person name="Zhang X."/>
        </authorList>
    </citation>
    <scope>NUCLEOTIDE SEQUENCE [LARGE SCALE GENOMIC DNA]</scope>
    <source>
        <strain evidence="14 15">ROY-1-1-2</strain>
    </source>
</reference>
<dbReference type="Pfam" id="PF00924">
    <property type="entry name" value="MS_channel_2nd"/>
    <property type="match status" value="1"/>
</dbReference>
<dbReference type="Pfam" id="PF21088">
    <property type="entry name" value="MS_channel_1st"/>
    <property type="match status" value="1"/>
</dbReference>
<feature type="signal peptide" evidence="9">
    <location>
        <begin position="1"/>
        <end position="29"/>
    </location>
</feature>
<feature type="transmembrane region" description="Helical" evidence="8">
    <location>
        <begin position="400"/>
        <end position="419"/>
    </location>
</feature>
<comment type="subcellular location">
    <subcellularLocation>
        <location evidence="1">Cell membrane</location>
        <topology evidence="1">Multi-pass membrane protein</topology>
    </subcellularLocation>
</comment>
<evidence type="ECO:0000256" key="6">
    <source>
        <dbReference type="ARBA" id="ARBA00023136"/>
    </source>
</evidence>
<dbReference type="EMBL" id="JABFDB010000006">
    <property type="protein sequence ID" value="NYZ20127.1"/>
    <property type="molecule type" value="Genomic_DNA"/>
</dbReference>
<evidence type="ECO:0000259" key="10">
    <source>
        <dbReference type="Pfam" id="PF00924"/>
    </source>
</evidence>
<protein>
    <submittedName>
        <fullName evidence="14">Mechanosensitive ion channel</fullName>
    </submittedName>
</protein>
<feature type="transmembrane region" description="Helical" evidence="8">
    <location>
        <begin position="157"/>
        <end position="180"/>
    </location>
</feature>
<feature type="region of interest" description="Disordered" evidence="7">
    <location>
        <begin position="31"/>
        <end position="52"/>
    </location>
</feature>
<evidence type="ECO:0000256" key="3">
    <source>
        <dbReference type="ARBA" id="ARBA00022475"/>
    </source>
</evidence>
<dbReference type="InterPro" id="IPR023408">
    <property type="entry name" value="MscS_beta-dom_sf"/>
</dbReference>
<dbReference type="InterPro" id="IPR057485">
    <property type="entry name" value="YbiO-like_TM1"/>
</dbReference>
<dbReference type="Gene3D" id="1.10.287.1260">
    <property type="match status" value="2"/>
</dbReference>
<dbReference type="InterPro" id="IPR045276">
    <property type="entry name" value="YbiO_bact"/>
</dbReference>
<feature type="transmembrane region" description="Helical" evidence="8">
    <location>
        <begin position="541"/>
        <end position="560"/>
    </location>
</feature>
<dbReference type="InterPro" id="IPR049278">
    <property type="entry name" value="MS_channel_C"/>
</dbReference>
<accession>A0ABX2T7S6</accession>
<dbReference type="SUPFAM" id="SSF82861">
    <property type="entry name" value="Mechanosensitive channel protein MscS (YggB), transmembrane region"/>
    <property type="match status" value="1"/>
</dbReference>
<evidence type="ECO:0000256" key="1">
    <source>
        <dbReference type="ARBA" id="ARBA00004651"/>
    </source>
</evidence>
<comment type="caution">
    <text evidence="14">The sequence shown here is derived from an EMBL/GenBank/DDBJ whole genome shotgun (WGS) entry which is preliminary data.</text>
</comment>
<proteinExistence type="inferred from homology"/>
<evidence type="ECO:0000256" key="2">
    <source>
        <dbReference type="ARBA" id="ARBA00008017"/>
    </source>
</evidence>
<feature type="chain" id="PRO_5046639964" evidence="9">
    <location>
        <begin position="30"/>
        <end position="770"/>
    </location>
</feature>
<feature type="transmembrane region" description="Helical" evidence="8">
    <location>
        <begin position="374"/>
        <end position="394"/>
    </location>
</feature>
<dbReference type="Pfam" id="PF25392">
    <property type="entry name" value="MS_channel_TM1"/>
    <property type="match status" value="1"/>
</dbReference>
<dbReference type="InterPro" id="IPR010920">
    <property type="entry name" value="LSM_dom_sf"/>
</dbReference>
<feature type="transmembrane region" description="Helical" evidence="8">
    <location>
        <begin position="457"/>
        <end position="475"/>
    </location>
</feature>
<evidence type="ECO:0000256" key="5">
    <source>
        <dbReference type="ARBA" id="ARBA00022989"/>
    </source>
</evidence>
<feature type="domain" description="Moderate conductance mechanosensitive channel YbiO-like transmembrane helix 1" evidence="13">
    <location>
        <begin position="404"/>
        <end position="481"/>
    </location>
</feature>
<name>A0ABX2T7S6_9PROT</name>
<dbReference type="PANTHER" id="PTHR30460">
    <property type="entry name" value="MODERATE CONDUCTANCE MECHANOSENSITIVE CHANNEL YBIO"/>
    <property type="match status" value="1"/>
</dbReference>
<dbReference type="SUPFAM" id="SSF82689">
    <property type="entry name" value="Mechanosensitive channel protein MscS (YggB), C-terminal domain"/>
    <property type="match status" value="1"/>
</dbReference>
<dbReference type="Gene3D" id="2.30.30.60">
    <property type="match status" value="1"/>
</dbReference>
<evidence type="ECO:0000313" key="15">
    <source>
        <dbReference type="Proteomes" id="UP000584642"/>
    </source>
</evidence>
<evidence type="ECO:0000259" key="11">
    <source>
        <dbReference type="Pfam" id="PF21082"/>
    </source>
</evidence>
<dbReference type="Gene3D" id="3.30.70.100">
    <property type="match status" value="1"/>
</dbReference>
<keyword evidence="3" id="KW-1003">Cell membrane</keyword>
<evidence type="ECO:0000256" key="7">
    <source>
        <dbReference type="SAM" id="MobiDB-lite"/>
    </source>
</evidence>
<evidence type="ECO:0000256" key="8">
    <source>
        <dbReference type="SAM" id="Phobius"/>
    </source>
</evidence>
<feature type="transmembrane region" description="Helical" evidence="8">
    <location>
        <begin position="305"/>
        <end position="328"/>
    </location>
</feature>
<dbReference type="InterPro" id="IPR011014">
    <property type="entry name" value="MscS_channel_TM-2"/>
</dbReference>
<keyword evidence="5 8" id="KW-1133">Transmembrane helix</keyword>
<dbReference type="RefSeq" id="WP_180281898.1">
    <property type="nucleotide sequence ID" value="NZ_JABFDB010000006.1"/>
</dbReference>
<feature type="transmembrane region" description="Helical" evidence="8">
    <location>
        <begin position="566"/>
        <end position="588"/>
    </location>
</feature>
<dbReference type="InterPro" id="IPR006685">
    <property type="entry name" value="MscS_channel_2nd"/>
</dbReference>
<evidence type="ECO:0000259" key="12">
    <source>
        <dbReference type="Pfam" id="PF21088"/>
    </source>
</evidence>
<evidence type="ECO:0000256" key="4">
    <source>
        <dbReference type="ARBA" id="ARBA00022692"/>
    </source>
</evidence>
<comment type="similarity">
    <text evidence="2">Belongs to the MscS (TC 1.A.23) family.</text>
</comment>
<feature type="transmembrane region" description="Helical" evidence="8">
    <location>
        <begin position="495"/>
        <end position="520"/>
    </location>
</feature>
<sequence>MPSTRHRWTRGFAAVLLLLITLAGWPAGAQTVPAAPASAPATTPAATTATAGPTVEQLQGVVRTLQDEAARAKLIEQLQAIITAQQAAAPAATPGAAADDRRDTLGGRLLGYAAARVEGLSHQLIQVANVFADLPRAADWAVRQAKDPSARDRWVQLLQTLGIILVAGWAIARGVGWLLARPRNALSARQLRSVLTKLPFLLLRAVLELAPVAAFAVVGYGVLSVVDPPQRVRLATLAVVNASIIVQLLLLLTRVVLSPSAPGLRLIRMEDETAAYAYVWARRLAFAAVYGYFLTEAAYVLGLPLGAYGAMMKLLGLLIATMLVILILQNRVSVAEWMRGTPLSGDGDPADTAEREAEGRGAVLRTARARLADVWHVIAILYVVVTFGVWMLNVYGGFEYLARATGLTILIAAAARLLVNGIGRVLRRGFRISAEYRESFPQLEERANRYLPLLHRVLKAVVWIVALLAILNVWGVNTVDWLESPVGRRVIGSGVTIASMLVLAVIAWELVSALIERFLSETDRHGVRIERSARVRTLLPLLRNAFLVVLVTVVALITLSELGMNIAPLLAGAGVVGLAVGFGSQTLVKDVITGLFILFEDTISVGDVVDVGGGHSGVVEAISIRTIRLRDTAGSVHSVPFSAVTTVKNLTKDFSFAVFNVSVDYKEDPDRVIEVLREIGSGMQADPAFARDLLAPLEVMGLDKLADSGIVIMARFKTRPIKQWGIGREFNRRMKKRFDEVGISIPYPHMQLVMAGGGDKALGEALSQGS</sequence>
<feature type="transmembrane region" description="Helical" evidence="8">
    <location>
        <begin position="201"/>
        <end position="222"/>
    </location>
</feature>
<feature type="domain" description="Mechanosensitive ion channel transmembrane helices 2/3" evidence="12">
    <location>
        <begin position="545"/>
        <end position="585"/>
    </location>
</feature>
<feature type="domain" description="Mechanosensitive ion channel MscS" evidence="10">
    <location>
        <begin position="586"/>
        <end position="652"/>
    </location>
</feature>
<keyword evidence="6 8" id="KW-0472">Membrane</keyword>
<feature type="transmembrane region" description="Helical" evidence="8">
    <location>
        <begin position="234"/>
        <end position="252"/>
    </location>
</feature>
<dbReference type="Proteomes" id="UP000584642">
    <property type="component" value="Unassembled WGS sequence"/>
</dbReference>
<dbReference type="InterPro" id="IPR049142">
    <property type="entry name" value="MS_channel_1st"/>
</dbReference>
<keyword evidence="9" id="KW-0732">Signal</keyword>
<dbReference type="PANTHER" id="PTHR30460:SF0">
    <property type="entry name" value="MODERATE CONDUCTANCE MECHANOSENSITIVE CHANNEL YBIO"/>
    <property type="match status" value="1"/>
</dbReference>